<organism evidence="2 3">
    <name type="scientific">Nocardia acididurans</name>
    <dbReference type="NCBI Taxonomy" id="2802282"/>
    <lineage>
        <taxon>Bacteria</taxon>
        <taxon>Bacillati</taxon>
        <taxon>Actinomycetota</taxon>
        <taxon>Actinomycetes</taxon>
        <taxon>Mycobacteriales</taxon>
        <taxon>Nocardiaceae</taxon>
        <taxon>Nocardia</taxon>
    </lineage>
</organism>
<dbReference type="RefSeq" id="WP_201956990.1">
    <property type="nucleotide sequence ID" value="NZ_JAERRJ010000018.1"/>
</dbReference>
<protein>
    <recommendedName>
        <fullName evidence="4">Transmembrane protein</fullName>
    </recommendedName>
</protein>
<evidence type="ECO:0000313" key="3">
    <source>
        <dbReference type="Proteomes" id="UP000602198"/>
    </source>
</evidence>
<keyword evidence="3" id="KW-1185">Reference proteome</keyword>
<dbReference type="Proteomes" id="UP000602198">
    <property type="component" value="Unassembled WGS sequence"/>
</dbReference>
<dbReference type="EMBL" id="JAERRJ010000018">
    <property type="protein sequence ID" value="MBL1079696.1"/>
    <property type="molecule type" value="Genomic_DNA"/>
</dbReference>
<sequence>MTWSRRIRQWHRWLAVVFLATVVFTTTMVAVGGPEWAVYVPLPPLALLLVSGLSMAVRWYRTGRHRKRAAAGWVRPVHRWAGIMLAVTVLATFVALSLPDPLVWVSYLPLPPLAVLAVTGTVMLVRPHLAKRRTARAALA</sequence>
<comment type="caution">
    <text evidence="2">The sequence shown here is derived from an EMBL/GenBank/DDBJ whole genome shotgun (WGS) entry which is preliminary data.</text>
</comment>
<feature type="transmembrane region" description="Helical" evidence="1">
    <location>
        <begin position="80"/>
        <end position="98"/>
    </location>
</feature>
<proteinExistence type="predicted"/>
<accession>A0ABS1MGA9</accession>
<keyword evidence="1" id="KW-0812">Transmembrane</keyword>
<keyword evidence="1" id="KW-0472">Membrane</keyword>
<feature type="transmembrane region" description="Helical" evidence="1">
    <location>
        <begin position="38"/>
        <end position="60"/>
    </location>
</feature>
<evidence type="ECO:0000313" key="2">
    <source>
        <dbReference type="EMBL" id="MBL1079696.1"/>
    </source>
</evidence>
<evidence type="ECO:0000256" key="1">
    <source>
        <dbReference type="SAM" id="Phobius"/>
    </source>
</evidence>
<evidence type="ECO:0008006" key="4">
    <source>
        <dbReference type="Google" id="ProtNLM"/>
    </source>
</evidence>
<gene>
    <name evidence="2" type="ORF">JK358_35360</name>
</gene>
<name>A0ABS1MGA9_9NOCA</name>
<feature type="transmembrane region" description="Helical" evidence="1">
    <location>
        <begin position="104"/>
        <end position="125"/>
    </location>
</feature>
<keyword evidence="1" id="KW-1133">Transmembrane helix</keyword>
<reference evidence="2 3" key="1">
    <citation type="submission" date="2021-01" db="EMBL/GenBank/DDBJ databases">
        <title>WGS of actinomycetes isolated from Thailand.</title>
        <authorList>
            <person name="Thawai C."/>
        </authorList>
    </citation>
    <scope>NUCLEOTIDE SEQUENCE [LARGE SCALE GENOMIC DNA]</scope>
    <source>
        <strain evidence="2 3">LPG 2</strain>
    </source>
</reference>
<feature type="transmembrane region" description="Helical" evidence="1">
    <location>
        <begin position="12"/>
        <end position="32"/>
    </location>
</feature>